<sequence length="264" mass="29792">MKLEQFTDAGKYTVPAVKRAIEILNLLEKSDKPMGLSEISKYVNYPKSSIFRILVTLEKYGFVERNTSDNTFTLGLRLSQLGIAKLNKMNLGYDSYRYLEELASKTGESVYLAVLNNYKVVLIQRVDSPSMWSLVTKLGLRSPVHCTASGQVLISEMSDKELSELVRKVGLKKYTDKTITSLSELKARLKKVREQGFSVVDREYNPDLVAVAAPIRNAWGKIIAALLITLQYRGNKTIARAYELAEDLKLYAKKISNMLGYSEK</sequence>
<dbReference type="PROSITE" id="PS51078">
    <property type="entry name" value="ICLR_ED"/>
    <property type="match status" value="1"/>
</dbReference>
<dbReference type="Gene3D" id="1.10.10.10">
    <property type="entry name" value="Winged helix-like DNA-binding domain superfamily/Winged helix DNA-binding domain"/>
    <property type="match status" value="1"/>
</dbReference>
<protein>
    <submittedName>
        <fullName evidence="6">Transcriptional regulator, IclR family</fullName>
    </submittedName>
</protein>
<dbReference type="PROSITE" id="PS51077">
    <property type="entry name" value="HTH_ICLR"/>
    <property type="match status" value="1"/>
</dbReference>
<evidence type="ECO:0000259" key="5">
    <source>
        <dbReference type="PROSITE" id="PS51078"/>
    </source>
</evidence>
<dbReference type="RefSeq" id="WP_092346794.1">
    <property type="nucleotide sequence ID" value="NZ_CZVW01000001.1"/>
</dbReference>
<dbReference type="PANTHER" id="PTHR30136">
    <property type="entry name" value="HELIX-TURN-HELIX TRANSCRIPTIONAL REGULATOR, ICLR FAMILY"/>
    <property type="match status" value="1"/>
</dbReference>
<dbReference type="SUPFAM" id="SSF55781">
    <property type="entry name" value="GAF domain-like"/>
    <property type="match status" value="1"/>
</dbReference>
<name>A0A0P1MLB1_9BACT</name>
<dbReference type="GO" id="GO:0003677">
    <property type="term" value="F:DNA binding"/>
    <property type="evidence" value="ECO:0007669"/>
    <property type="project" value="UniProtKB-KW"/>
</dbReference>
<dbReference type="Pfam" id="PF01614">
    <property type="entry name" value="IclR_C"/>
    <property type="match status" value="1"/>
</dbReference>
<evidence type="ECO:0000259" key="4">
    <source>
        <dbReference type="PROSITE" id="PS51077"/>
    </source>
</evidence>
<reference evidence="7" key="1">
    <citation type="submission" date="2015-11" db="EMBL/GenBank/DDBJ databases">
        <authorList>
            <person name="Varghese N."/>
        </authorList>
    </citation>
    <scope>NUCLEOTIDE SEQUENCE [LARGE SCALE GENOMIC DNA]</scope>
    <source>
        <strain evidence="7">JGI-23</strain>
    </source>
</reference>
<dbReference type="SUPFAM" id="SSF46785">
    <property type="entry name" value="Winged helix' DNA-binding domain"/>
    <property type="match status" value="1"/>
</dbReference>
<feature type="domain" description="HTH iclR-type" evidence="4">
    <location>
        <begin position="14"/>
        <end position="76"/>
    </location>
</feature>
<keyword evidence="1" id="KW-0805">Transcription regulation</keyword>
<keyword evidence="2" id="KW-0238">DNA-binding</keyword>
<dbReference type="SMART" id="SM00346">
    <property type="entry name" value="HTH_ICLR"/>
    <property type="match status" value="1"/>
</dbReference>
<dbReference type="InterPro" id="IPR036388">
    <property type="entry name" value="WH-like_DNA-bd_sf"/>
</dbReference>
<dbReference type="PANTHER" id="PTHR30136:SF35">
    <property type="entry name" value="HTH-TYPE TRANSCRIPTIONAL REGULATOR RV1719"/>
    <property type="match status" value="1"/>
</dbReference>
<organism evidence="6 7">
    <name type="scientific">Candidatus Chryseopegocella kryptomonas</name>
    <dbReference type="NCBI Taxonomy" id="1633643"/>
    <lineage>
        <taxon>Bacteria</taxon>
        <taxon>Pseudomonadati</taxon>
        <taxon>Candidatus Kryptoniota</taxon>
        <taxon>Candidatus Chryseopegocella</taxon>
    </lineage>
</organism>
<evidence type="ECO:0000313" key="6">
    <source>
        <dbReference type="EMBL" id="CUS96330.1"/>
    </source>
</evidence>
<dbReference type="AlphaFoldDB" id="A0A0P1MLB1"/>
<dbReference type="OrthoDB" id="9791752at2"/>
<dbReference type="GO" id="GO:0045892">
    <property type="term" value="P:negative regulation of DNA-templated transcription"/>
    <property type="evidence" value="ECO:0007669"/>
    <property type="project" value="TreeGrafter"/>
</dbReference>
<dbReference type="EMBL" id="CZVW01000001">
    <property type="protein sequence ID" value="CUS96330.1"/>
    <property type="molecule type" value="Genomic_DNA"/>
</dbReference>
<dbReference type="Proteomes" id="UP000199197">
    <property type="component" value="Unassembled WGS sequence"/>
</dbReference>
<feature type="domain" description="IclR-ED" evidence="5">
    <location>
        <begin position="77"/>
        <end position="261"/>
    </location>
</feature>
<gene>
    <name evidence="6" type="ORF">JGI23_00102</name>
</gene>
<dbReference type="InterPro" id="IPR029016">
    <property type="entry name" value="GAF-like_dom_sf"/>
</dbReference>
<dbReference type="Gene3D" id="3.30.450.40">
    <property type="match status" value="1"/>
</dbReference>
<proteinExistence type="predicted"/>
<evidence type="ECO:0000313" key="7">
    <source>
        <dbReference type="Proteomes" id="UP000199197"/>
    </source>
</evidence>
<evidence type="ECO:0000256" key="3">
    <source>
        <dbReference type="ARBA" id="ARBA00023163"/>
    </source>
</evidence>
<keyword evidence="3" id="KW-0804">Transcription</keyword>
<dbReference type="InterPro" id="IPR014757">
    <property type="entry name" value="Tscrpt_reg_IclR_C"/>
</dbReference>
<evidence type="ECO:0000256" key="1">
    <source>
        <dbReference type="ARBA" id="ARBA00023015"/>
    </source>
</evidence>
<dbReference type="InterPro" id="IPR036390">
    <property type="entry name" value="WH_DNA-bd_sf"/>
</dbReference>
<evidence type="ECO:0000256" key="2">
    <source>
        <dbReference type="ARBA" id="ARBA00023125"/>
    </source>
</evidence>
<dbReference type="InterPro" id="IPR005471">
    <property type="entry name" value="Tscrpt_reg_IclR_N"/>
</dbReference>
<dbReference type="InterPro" id="IPR050707">
    <property type="entry name" value="HTH_MetabolicPath_Reg"/>
</dbReference>
<keyword evidence="7" id="KW-1185">Reference proteome</keyword>
<dbReference type="FunFam" id="1.10.10.10:FF:000056">
    <property type="entry name" value="IclR family transcriptional regulator"/>
    <property type="match status" value="1"/>
</dbReference>
<dbReference type="Pfam" id="PF09339">
    <property type="entry name" value="HTH_IclR"/>
    <property type="match status" value="1"/>
</dbReference>
<accession>A0A0P1MLB1</accession>
<dbReference type="GO" id="GO:0003700">
    <property type="term" value="F:DNA-binding transcription factor activity"/>
    <property type="evidence" value="ECO:0007669"/>
    <property type="project" value="TreeGrafter"/>
</dbReference>